<evidence type="ECO:0000256" key="1">
    <source>
        <dbReference type="PIRSR" id="PIRSR005902-1"/>
    </source>
</evidence>
<dbReference type="CDD" id="cd01310">
    <property type="entry name" value="TatD_DNAse"/>
    <property type="match status" value="1"/>
</dbReference>
<dbReference type="SUPFAM" id="SSF51556">
    <property type="entry name" value="Metallo-dependent hydrolases"/>
    <property type="match status" value="1"/>
</dbReference>
<feature type="binding site" evidence="1">
    <location>
        <position position="216"/>
    </location>
    <ligand>
        <name>a divalent metal cation</name>
        <dbReference type="ChEBI" id="CHEBI:60240"/>
        <label>1</label>
    </ligand>
</feature>
<name>A0A5C6WTS2_9DELT</name>
<dbReference type="GO" id="GO:0046872">
    <property type="term" value="F:metal ion binding"/>
    <property type="evidence" value="ECO:0007669"/>
    <property type="project" value="UniProtKB-KW"/>
</dbReference>
<dbReference type="Pfam" id="PF01026">
    <property type="entry name" value="TatD_DNase"/>
    <property type="match status" value="1"/>
</dbReference>
<evidence type="ECO:0000313" key="4">
    <source>
        <dbReference type="Proteomes" id="UP000321046"/>
    </source>
</evidence>
<keyword evidence="1" id="KW-0479">Metal-binding</keyword>
<evidence type="ECO:0000256" key="2">
    <source>
        <dbReference type="SAM" id="MobiDB-lite"/>
    </source>
</evidence>
<feature type="region of interest" description="Disordered" evidence="2">
    <location>
        <begin position="213"/>
        <end position="232"/>
    </location>
</feature>
<feature type="binding site" evidence="1">
    <location>
        <position position="167"/>
    </location>
    <ligand>
        <name>a divalent metal cation</name>
        <dbReference type="ChEBI" id="CHEBI:60240"/>
        <label>2</label>
    </ligand>
</feature>
<feature type="binding site" evidence="1">
    <location>
        <position position="104"/>
    </location>
    <ligand>
        <name>a divalent metal cation</name>
        <dbReference type="ChEBI" id="CHEBI:60240"/>
        <label>1</label>
    </ligand>
</feature>
<dbReference type="PANTHER" id="PTHR46124:SF3">
    <property type="entry name" value="HYDROLASE"/>
    <property type="match status" value="1"/>
</dbReference>
<dbReference type="Gene3D" id="3.20.20.140">
    <property type="entry name" value="Metal-dependent hydrolases"/>
    <property type="match status" value="1"/>
</dbReference>
<feature type="binding site" evidence="1">
    <location>
        <position position="142"/>
    </location>
    <ligand>
        <name>a divalent metal cation</name>
        <dbReference type="ChEBI" id="CHEBI:60240"/>
        <label>2</label>
    </ligand>
</feature>
<evidence type="ECO:0000313" key="3">
    <source>
        <dbReference type="EMBL" id="TXD31941.1"/>
    </source>
</evidence>
<protein>
    <submittedName>
        <fullName evidence="3">TatD family deoxyribonuclease</fullName>
    </submittedName>
</protein>
<dbReference type="InterPro" id="IPR032466">
    <property type="entry name" value="Metal_Hydrolase"/>
</dbReference>
<dbReference type="InterPro" id="IPR001130">
    <property type="entry name" value="TatD-like"/>
</dbReference>
<feature type="binding site" evidence="1">
    <location>
        <position position="17"/>
    </location>
    <ligand>
        <name>a divalent metal cation</name>
        <dbReference type="ChEBI" id="CHEBI:60240"/>
        <label>1</label>
    </ligand>
</feature>
<dbReference type="AlphaFoldDB" id="A0A5C6WTS2"/>
<comment type="caution">
    <text evidence="3">The sequence shown here is derived from an EMBL/GenBank/DDBJ whole genome shotgun (WGS) entry which is preliminary data.</text>
</comment>
<accession>A0A5C6WTS2</accession>
<sequence>MSTAKAEGPVMIDAHCHLHFAAFDGERDEALARAADAGVRGLVVADYDHRLRGALQHLGERPGVAVCAGVHPWAVDALGAEALTRELTLLEEALASPGWAAVGEFGLDFVRATDKDARALQLRACSAQLRMARERELPVVLHAVRCHSTLHDLLRREGPSPAGGIMHGYSGSARQVPLFLMHGLDISVGGRLAKHAEKLRAVVQQVPADRLHLETDCPDGPVPGDSGSERSEPADLVEVVRAVAAALGQSPERLAARCAENTRRLFHLDSTLSADA</sequence>
<organism evidence="3 4">
    <name type="scientific">Lujinxingia vulgaris</name>
    <dbReference type="NCBI Taxonomy" id="2600176"/>
    <lineage>
        <taxon>Bacteria</taxon>
        <taxon>Deltaproteobacteria</taxon>
        <taxon>Bradymonadales</taxon>
        <taxon>Lujinxingiaceae</taxon>
        <taxon>Lujinxingia</taxon>
    </lineage>
</organism>
<dbReference type="Proteomes" id="UP000321046">
    <property type="component" value="Unassembled WGS sequence"/>
</dbReference>
<proteinExistence type="predicted"/>
<dbReference type="PANTHER" id="PTHR46124">
    <property type="entry name" value="D-AMINOACYL-TRNA DEACYLASE"/>
    <property type="match status" value="1"/>
</dbReference>
<dbReference type="EMBL" id="VOSL01000143">
    <property type="protein sequence ID" value="TXD31941.1"/>
    <property type="molecule type" value="Genomic_DNA"/>
</dbReference>
<reference evidence="3 4" key="1">
    <citation type="submission" date="2019-08" db="EMBL/GenBank/DDBJ databases">
        <title>Bradymonadales sp. TMQ2.</title>
        <authorList>
            <person name="Liang Q."/>
        </authorList>
    </citation>
    <scope>NUCLEOTIDE SEQUENCE [LARGE SCALE GENOMIC DNA]</scope>
    <source>
        <strain evidence="3 4">TMQ2</strain>
    </source>
</reference>
<dbReference type="GO" id="GO:0016788">
    <property type="term" value="F:hydrolase activity, acting on ester bonds"/>
    <property type="evidence" value="ECO:0007669"/>
    <property type="project" value="InterPro"/>
</dbReference>
<dbReference type="GO" id="GO:0005829">
    <property type="term" value="C:cytosol"/>
    <property type="evidence" value="ECO:0007669"/>
    <property type="project" value="TreeGrafter"/>
</dbReference>
<dbReference type="PIRSF" id="PIRSF005902">
    <property type="entry name" value="DNase_TatD"/>
    <property type="match status" value="1"/>
</dbReference>
<gene>
    <name evidence="3" type="ORF">FRC96_19555</name>
</gene>
<feature type="binding site" evidence="1">
    <location>
        <position position="15"/>
    </location>
    <ligand>
        <name>a divalent metal cation</name>
        <dbReference type="ChEBI" id="CHEBI:60240"/>
        <label>1</label>
    </ligand>
</feature>